<organism evidence="3 4">
    <name type="scientific">Luteitalea pratensis</name>
    <dbReference type="NCBI Taxonomy" id="1855912"/>
    <lineage>
        <taxon>Bacteria</taxon>
        <taxon>Pseudomonadati</taxon>
        <taxon>Acidobacteriota</taxon>
        <taxon>Vicinamibacteria</taxon>
        <taxon>Vicinamibacterales</taxon>
        <taxon>Vicinamibacteraceae</taxon>
        <taxon>Luteitalea</taxon>
    </lineage>
</organism>
<dbReference type="Proteomes" id="UP000076079">
    <property type="component" value="Chromosome"/>
</dbReference>
<dbReference type="EMBL" id="CP015136">
    <property type="protein sequence ID" value="AMY12482.1"/>
    <property type="molecule type" value="Genomic_DNA"/>
</dbReference>
<dbReference type="Gene3D" id="3.30.2320.10">
    <property type="entry name" value="hypothetical protein PF0899 domain"/>
    <property type="match status" value="1"/>
</dbReference>
<dbReference type="OrthoDB" id="8444243at2"/>
<dbReference type="InterPro" id="IPR054612">
    <property type="entry name" value="Phage_capsid-like_C"/>
</dbReference>
<evidence type="ECO:0000259" key="2">
    <source>
        <dbReference type="Pfam" id="PF05065"/>
    </source>
</evidence>
<gene>
    <name evidence="3" type="ORF">LuPra_05758</name>
</gene>
<reference evidence="4" key="2">
    <citation type="submission" date="2016-04" db="EMBL/GenBank/DDBJ databases">
        <title>First Complete Genome Sequence of a Subdivision 6 Acidobacterium.</title>
        <authorList>
            <person name="Huang S."/>
            <person name="Vieira S."/>
            <person name="Bunk B."/>
            <person name="Riedel T."/>
            <person name="Sproeer C."/>
            <person name="Overmann J."/>
        </authorList>
    </citation>
    <scope>NUCLEOTIDE SEQUENCE [LARGE SCALE GENOMIC DNA]</scope>
    <source>
        <strain evidence="4">DSM 100886 HEG_-6_39</strain>
    </source>
</reference>
<dbReference type="SUPFAM" id="SSF56563">
    <property type="entry name" value="Major capsid protein gp5"/>
    <property type="match status" value="1"/>
</dbReference>
<name>A0A143PV74_LUTPR</name>
<reference evidence="3 4" key="1">
    <citation type="journal article" date="2016" name="Genome Announc.">
        <title>First Complete Genome Sequence of a Subdivision 6 Acidobacterium Strain.</title>
        <authorList>
            <person name="Huang S."/>
            <person name="Vieira S."/>
            <person name="Bunk B."/>
            <person name="Riedel T."/>
            <person name="Sproer C."/>
            <person name="Overmann J."/>
        </authorList>
    </citation>
    <scope>NUCLEOTIDE SEQUENCE [LARGE SCALE GENOMIC DNA]</scope>
    <source>
        <strain evidence="4">DSM 100886 HEG_-6_39</strain>
    </source>
</reference>
<protein>
    <submittedName>
        <fullName evidence="3">Phage major capsid protein, HK97 family</fullName>
    </submittedName>
</protein>
<evidence type="ECO:0000313" key="3">
    <source>
        <dbReference type="EMBL" id="AMY12482.1"/>
    </source>
</evidence>
<sequence length="178" mass="18766">MAIALDDQFFNGTGIAPELSGILTWPGVVSTPGAATLDNVAAAIARVEAAYASPTAIFISPANWSALRLERDGGATGGYVLQPDASAATRPVVFGVPVFITPHVGTSIVVADMRHVAVGVRDRVTVHYDPYRCSEFDQSAFRVTSRWAIAPLHPAAVQIITTGVEVRAEREKPGAAKK</sequence>
<evidence type="ECO:0000256" key="1">
    <source>
        <dbReference type="ARBA" id="ARBA00004328"/>
    </source>
</evidence>
<dbReference type="AlphaFoldDB" id="A0A143PV74"/>
<keyword evidence="4" id="KW-1185">Reference proteome</keyword>
<dbReference type="Gene3D" id="3.30.2400.10">
    <property type="entry name" value="Major capsid protein gp5"/>
    <property type="match status" value="1"/>
</dbReference>
<feature type="domain" description="Phage capsid-like C-terminal" evidence="2">
    <location>
        <begin position="2"/>
        <end position="160"/>
    </location>
</feature>
<dbReference type="STRING" id="1855912.LuPra_05758"/>
<dbReference type="Pfam" id="PF05065">
    <property type="entry name" value="Phage_capsid"/>
    <property type="match status" value="1"/>
</dbReference>
<proteinExistence type="predicted"/>
<dbReference type="NCBIfam" id="TIGR01554">
    <property type="entry name" value="major_cap_HK97"/>
    <property type="match status" value="1"/>
</dbReference>
<accession>A0A143PV74</accession>
<comment type="subcellular location">
    <subcellularLocation>
        <location evidence="1">Virion</location>
    </subcellularLocation>
</comment>
<dbReference type="InterPro" id="IPR024455">
    <property type="entry name" value="Phage_capsid"/>
</dbReference>
<dbReference type="KEGG" id="abac:LuPra_05758"/>
<evidence type="ECO:0000313" key="4">
    <source>
        <dbReference type="Proteomes" id="UP000076079"/>
    </source>
</evidence>